<dbReference type="AlphaFoldDB" id="A0A1C7I4S3"/>
<keyword evidence="3" id="KW-1003">Cell membrane</keyword>
<evidence type="ECO:0000256" key="5">
    <source>
        <dbReference type="ARBA" id="ARBA00022989"/>
    </source>
</evidence>
<name>A0A1C7I4S3_9FIRM</name>
<evidence type="ECO:0000256" key="1">
    <source>
        <dbReference type="ARBA" id="ARBA00004651"/>
    </source>
</evidence>
<evidence type="ECO:0000313" key="9">
    <source>
        <dbReference type="EMBL" id="ANU74677.1"/>
    </source>
</evidence>
<keyword evidence="10" id="KW-1185">Reference proteome</keyword>
<feature type="transmembrane region" description="Helical" evidence="7">
    <location>
        <begin position="115"/>
        <end position="136"/>
    </location>
</feature>
<keyword evidence="4 7" id="KW-0812">Transmembrane</keyword>
<feature type="domain" description="Type II secretion system protein GspF" evidence="8">
    <location>
        <begin position="12"/>
        <end position="134"/>
    </location>
</feature>
<dbReference type="KEGG" id="byl:A4V09_02205"/>
<evidence type="ECO:0000256" key="3">
    <source>
        <dbReference type="ARBA" id="ARBA00022475"/>
    </source>
</evidence>
<proteinExistence type="inferred from homology"/>
<evidence type="ECO:0000256" key="6">
    <source>
        <dbReference type="ARBA" id="ARBA00023136"/>
    </source>
</evidence>
<gene>
    <name evidence="9" type="ORF">A4V09_02205</name>
</gene>
<protein>
    <submittedName>
        <fullName evidence="9">Secretion protein F</fullName>
    </submittedName>
</protein>
<reference evidence="9" key="1">
    <citation type="submission" date="2017-04" db="EMBL/GenBank/DDBJ databases">
        <title>Complete Genome Sequences of Twelve Strains of a Stable Defined Moderately Diverse Mouse Microbiota 2 (sDMDMm2).</title>
        <authorList>
            <person name="Uchimura Y."/>
            <person name="Wyss M."/>
            <person name="Brugiroux S."/>
            <person name="Limenitakis J.P."/>
            <person name="Stecher B."/>
            <person name="McCoy K.D."/>
            <person name="Macpherson A.J."/>
        </authorList>
    </citation>
    <scope>NUCLEOTIDE SEQUENCE</scope>
    <source>
        <strain evidence="9">YL58</strain>
    </source>
</reference>
<feature type="transmembrane region" description="Helical" evidence="7">
    <location>
        <begin position="164"/>
        <end position="184"/>
    </location>
</feature>
<accession>A0A1C7I4S3</accession>
<dbReference type="STRING" id="1796616.A4V09_02205"/>
<dbReference type="OrthoDB" id="1733538at2"/>
<keyword evidence="5 7" id="KW-1133">Transmembrane helix</keyword>
<dbReference type="RefSeq" id="WP_065540905.1">
    <property type="nucleotide sequence ID" value="NZ_CP015405.2"/>
</dbReference>
<dbReference type="InterPro" id="IPR042094">
    <property type="entry name" value="T2SS_GspF_sf"/>
</dbReference>
<evidence type="ECO:0000256" key="7">
    <source>
        <dbReference type="SAM" id="Phobius"/>
    </source>
</evidence>
<evidence type="ECO:0000256" key="2">
    <source>
        <dbReference type="ARBA" id="ARBA00005745"/>
    </source>
</evidence>
<dbReference type="Pfam" id="PF00482">
    <property type="entry name" value="T2SSF"/>
    <property type="match status" value="2"/>
</dbReference>
<dbReference type="PANTHER" id="PTHR30012">
    <property type="entry name" value="GENERAL SECRETION PATHWAY PROTEIN"/>
    <property type="match status" value="1"/>
</dbReference>
<dbReference type="Gene3D" id="1.20.81.30">
    <property type="entry name" value="Type II secretion system (T2SS), domain F"/>
    <property type="match status" value="2"/>
</dbReference>
<evidence type="ECO:0000259" key="8">
    <source>
        <dbReference type="Pfam" id="PF00482"/>
    </source>
</evidence>
<feature type="transmembrane region" description="Helical" evidence="7">
    <location>
        <begin position="318"/>
        <end position="341"/>
    </location>
</feature>
<comment type="subcellular location">
    <subcellularLocation>
        <location evidence="1">Cell membrane</location>
        <topology evidence="1">Multi-pass membrane protein</topology>
    </subcellularLocation>
</comment>
<dbReference type="GO" id="GO:0005886">
    <property type="term" value="C:plasma membrane"/>
    <property type="evidence" value="ECO:0007669"/>
    <property type="project" value="UniProtKB-SubCell"/>
</dbReference>
<organism evidence="9 10">
    <name type="scientific">Blautia pseudococcoides</name>
    <dbReference type="NCBI Taxonomy" id="1796616"/>
    <lineage>
        <taxon>Bacteria</taxon>
        <taxon>Bacillati</taxon>
        <taxon>Bacillota</taxon>
        <taxon>Clostridia</taxon>
        <taxon>Lachnospirales</taxon>
        <taxon>Lachnospiraceae</taxon>
        <taxon>Blautia</taxon>
    </lineage>
</organism>
<dbReference type="InterPro" id="IPR018076">
    <property type="entry name" value="T2SS_GspF_dom"/>
</dbReference>
<sequence>MKVLSNNELSTFCSQMALILRSGISSTEGLTIMLEDAPQEEGQQILKTVLEQIEQTGCLWSSLEEAQVFPKYLCNMVEIGEQAGRLDDVMSALSEHYEREDAISKNIKSAVTYPLVMILMMLAVVLVLVTKVMPIFEQVFEQLGTGLTGISRSVMGLGQVMNRYALVFLLLAAVVIVLFFYFSCTGKGRQSLKNFAGRFFLTKGLSENIAAARFASGMSLALSSGLDTDQSLEMVSRLTDHPVMQEKIQTARDLISEGTGFSEALSKAGIFSGLYARMVNIGFRTGAMDDVMRQIAVQYDEEVNERISGIVSKLEPTLVAVLSVVVGMILLSVMLPLMGIMSSIG</sequence>
<dbReference type="Proteomes" id="UP000092574">
    <property type="component" value="Chromosome"/>
</dbReference>
<feature type="domain" description="Type II secretion system protein GspF" evidence="8">
    <location>
        <begin position="216"/>
        <end position="336"/>
    </location>
</feature>
<keyword evidence="6 7" id="KW-0472">Membrane</keyword>
<dbReference type="EMBL" id="CP015405">
    <property type="protein sequence ID" value="ANU74677.1"/>
    <property type="molecule type" value="Genomic_DNA"/>
</dbReference>
<dbReference type="PANTHER" id="PTHR30012:SF0">
    <property type="entry name" value="TYPE II SECRETION SYSTEM PROTEIN F-RELATED"/>
    <property type="match status" value="1"/>
</dbReference>
<evidence type="ECO:0000313" key="10">
    <source>
        <dbReference type="Proteomes" id="UP000092574"/>
    </source>
</evidence>
<comment type="similarity">
    <text evidence="2">Belongs to the GSP F family.</text>
</comment>
<dbReference type="InterPro" id="IPR003004">
    <property type="entry name" value="GspF/PilC"/>
</dbReference>
<evidence type="ECO:0000256" key="4">
    <source>
        <dbReference type="ARBA" id="ARBA00022692"/>
    </source>
</evidence>
<dbReference type="PRINTS" id="PR00812">
    <property type="entry name" value="BCTERIALGSPF"/>
</dbReference>